<name>A0A6J6E463_9ZZZZ</name>
<dbReference type="InterPro" id="IPR021491">
    <property type="entry name" value="DUF3145"/>
</dbReference>
<evidence type="ECO:0000313" key="1">
    <source>
        <dbReference type="EMBL" id="CAB4570079.1"/>
    </source>
</evidence>
<proteinExistence type="predicted"/>
<organism evidence="1">
    <name type="scientific">freshwater metagenome</name>
    <dbReference type="NCBI Taxonomy" id="449393"/>
    <lineage>
        <taxon>unclassified sequences</taxon>
        <taxon>metagenomes</taxon>
        <taxon>ecological metagenomes</taxon>
    </lineage>
</organism>
<accession>A0A6J6E463</accession>
<sequence>MQYGFAITAEDVGEGKPQEVMAVGKNPYLSQLQLRVTGQLSIYAAPMSVVSHLQWSIESIITLASPWSWQPQPLIPKSQSCSLPFRTTIDNLPRLVSALYEFPNLYAEVVRDPINGGLGERWLITPNLGLRRLDINEFGDAVVDENQLRSAIAAGEQLLEKLSWLIGEPWERELEPLRISPVVENARLLAAGG</sequence>
<dbReference type="EMBL" id="CAEZTT010000013">
    <property type="protein sequence ID" value="CAB4570079.1"/>
    <property type="molecule type" value="Genomic_DNA"/>
</dbReference>
<gene>
    <name evidence="1" type="ORF">UFOPK1726_00220</name>
</gene>
<protein>
    <submittedName>
        <fullName evidence="1">Unannotated protein</fullName>
    </submittedName>
</protein>
<dbReference type="AlphaFoldDB" id="A0A6J6E463"/>
<reference evidence="1" key="1">
    <citation type="submission" date="2020-05" db="EMBL/GenBank/DDBJ databases">
        <authorList>
            <person name="Chiriac C."/>
            <person name="Salcher M."/>
            <person name="Ghai R."/>
            <person name="Kavagutti S V."/>
        </authorList>
    </citation>
    <scope>NUCLEOTIDE SEQUENCE</scope>
</reference>
<dbReference type="Pfam" id="PF11343">
    <property type="entry name" value="DUF3145"/>
    <property type="match status" value="1"/>
</dbReference>